<evidence type="ECO:0000313" key="2">
    <source>
        <dbReference type="Proteomes" id="UP000515154"/>
    </source>
</evidence>
<feature type="compositionally biased region" description="Basic and acidic residues" evidence="1">
    <location>
        <begin position="91"/>
        <end position="106"/>
    </location>
</feature>
<dbReference type="Proteomes" id="UP000515154">
    <property type="component" value="Linkage group LG7"/>
</dbReference>
<dbReference type="AlphaFoldDB" id="A0A6P7SKJ9"/>
<feature type="region of interest" description="Disordered" evidence="1">
    <location>
        <begin position="1"/>
        <end position="124"/>
    </location>
</feature>
<accession>A0A6P7SKJ9</accession>
<gene>
    <name evidence="3" type="primary">LOC115214082</name>
</gene>
<name>A0A6P7SKJ9_9MOLL</name>
<evidence type="ECO:0000313" key="3">
    <source>
        <dbReference type="RefSeq" id="XP_029638987.1"/>
    </source>
</evidence>
<sequence length="218" mass="24527">MESNIEENQTNLEECNSALRSEKRETNLADSRGGGNSISDSRGGRYSLSNSRDERYSLSDSRGGRYSLSNSRDERYSLSDSRGGRYSLSNSRDEKYSLSDSRDGTYTKHKTASHTGRKSSVKSKVQRHLSLTLSPPELEVEIPRDGSLLSFATKDIVTILICLNIDPEVIDRVNKMHLNGKKLSALSNDDLKELGINNPIVKYFRDRTKVKSKSHFML</sequence>
<feature type="compositionally biased region" description="Basic residues" evidence="1">
    <location>
        <begin position="107"/>
        <end position="124"/>
    </location>
</feature>
<reference evidence="3" key="1">
    <citation type="submission" date="2025-08" db="UniProtKB">
        <authorList>
            <consortium name="RefSeq"/>
        </authorList>
    </citation>
    <scope>IDENTIFICATION</scope>
</reference>
<keyword evidence="2" id="KW-1185">Reference proteome</keyword>
<feature type="compositionally biased region" description="Polar residues" evidence="1">
    <location>
        <begin position="1"/>
        <end position="14"/>
    </location>
</feature>
<organism evidence="2 3">
    <name type="scientific">Octopus sinensis</name>
    <name type="common">East Asian common octopus</name>
    <dbReference type="NCBI Taxonomy" id="2607531"/>
    <lineage>
        <taxon>Eukaryota</taxon>
        <taxon>Metazoa</taxon>
        <taxon>Spiralia</taxon>
        <taxon>Lophotrochozoa</taxon>
        <taxon>Mollusca</taxon>
        <taxon>Cephalopoda</taxon>
        <taxon>Coleoidea</taxon>
        <taxon>Octopodiformes</taxon>
        <taxon>Octopoda</taxon>
        <taxon>Incirrata</taxon>
        <taxon>Octopodidae</taxon>
        <taxon>Octopus</taxon>
    </lineage>
</organism>
<dbReference type="KEGG" id="osn:115214082"/>
<proteinExistence type="predicted"/>
<dbReference type="RefSeq" id="XP_029638987.1">
    <property type="nucleotide sequence ID" value="XM_029783127.2"/>
</dbReference>
<evidence type="ECO:0000256" key="1">
    <source>
        <dbReference type="SAM" id="MobiDB-lite"/>
    </source>
</evidence>
<protein>
    <submittedName>
        <fullName evidence="3">Uncharacterized protein LOC115214082 isoform X1</fullName>
    </submittedName>
</protein>